<keyword evidence="1" id="KW-0732">Signal</keyword>
<evidence type="ECO:0000256" key="1">
    <source>
        <dbReference type="SAM" id="SignalP"/>
    </source>
</evidence>
<dbReference type="InterPro" id="IPR016883">
    <property type="entry name" value="UCP028431"/>
</dbReference>
<dbReference type="PIRSF" id="PIRSF028431">
    <property type="entry name" value="UCP028431"/>
    <property type="match status" value="1"/>
</dbReference>
<proteinExistence type="predicted"/>
<dbReference type="AlphaFoldDB" id="A0A4U9VQX4"/>
<feature type="chain" id="PRO_5020882740" evidence="1">
    <location>
        <begin position="26"/>
        <end position="462"/>
    </location>
</feature>
<name>A0A4U9VQX4_9SPHI</name>
<feature type="signal peptide" evidence="1">
    <location>
        <begin position="1"/>
        <end position="25"/>
    </location>
</feature>
<evidence type="ECO:0000259" key="2">
    <source>
        <dbReference type="Pfam" id="PF10091"/>
    </source>
</evidence>
<dbReference type="Gene3D" id="1.50.10.140">
    <property type="match status" value="1"/>
</dbReference>
<dbReference type="EMBL" id="LR590484">
    <property type="protein sequence ID" value="VTR45921.1"/>
    <property type="molecule type" value="Genomic_DNA"/>
</dbReference>
<organism evidence="3 4">
    <name type="scientific">Sphingobacterium thalpophilum</name>
    <dbReference type="NCBI Taxonomy" id="259"/>
    <lineage>
        <taxon>Bacteria</taxon>
        <taxon>Pseudomonadati</taxon>
        <taxon>Bacteroidota</taxon>
        <taxon>Sphingobacteriia</taxon>
        <taxon>Sphingobacteriales</taxon>
        <taxon>Sphingobacteriaceae</taxon>
        <taxon>Sphingobacterium</taxon>
    </lineage>
</organism>
<dbReference type="PROSITE" id="PS51257">
    <property type="entry name" value="PROKAR_LIPOPROTEIN"/>
    <property type="match status" value="1"/>
</dbReference>
<evidence type="ECO:0000313" key="4">
    <source>
        <dbReference type="Proteomes" id="UP000308196"/>
    </source>
</evidence>
<sequence>MRKPTTYSALTGIALALLFSSSCQNSSNKDQDNISKTDSGSWEHNLNEDSLLTSIQQQTFQYFWEGAEPTSGLARERIHMDGVYPENDRNVITIGGSGFGLMGMIVAMERGFITQEQGVKKLNHIMDYLSKIERFHGAWAHWYDGELGTAKPFSEKDNGGDIVETAFLAQGLIAVREYLKDKDNVAKSVAQKADKLWKEIEWSHYTNGKNVLYWHWSPKFDFQQNHPIQGYDECLITYILAASSPSHPVSPSVYHEGWARSGAIKSAAKKYDIPLILKHNAKDREVGPLFWEHYSYLGLSPKGLKDQYADYWEATSNHVKINLAYAAKNPKNYKGYGVDKGWGWTASYSIKGYDAHHPDNDPGVISPTAALSSMPYTPHESMQFAQYLNAQLGSKVWGKYGYYDAYSETANWFPQRYLAIDQGPIIVMIENYRTGKIWDLFMQAPEIQQGLKKLGFTSPYLK</sequence>
<reference evidence="3 4" key="1">
    <citation type="submission" date="2019-05" db="EMBL/GenBank/DDBJ databases">
        <authorList>
            <consortium name="Pathogen Informatics"/>
        </authorList>
    </citation>
    <scope>NUCLEOTIDE SEQUENCE [LARGE SCALE GENOMIC DNA]</scope>
    <source>
        <strain evidence="3 4">NCTC11429</strain>
    </source>
</reference>
<accession>A0A4U9VQX4</accession>
<evidence type="ECO:0000313" key="3">
    <source>
        <dbReference type="EMBL" id="VTR45921.1"/>
    </source>
</evidence>
<dbReference type="KEGG" id="stha:NCTC11429_03292"/>
<dbReference type="InterPro" id="IPR019282">
    <property type="entry name" value="Glycoamylase-like_cons_dom"/>
</dbReference>
<dbReference type="Proteomes" id="UP000308196">
    <property type="component" value="Chromosome"/>
</dbReference>
<dbReference type="STRING" id="1123265.GCA_000686625_01521"/>
<dbReference type="RefSeq" id="WP_051606604.1">
    <property type="nucleotide sequence ID" value="NZ_JBCNLX010000062.1"/>
</dbReference>
<gene>
    <name evidence="3" type="ORF">NCTC11429_03292</name>
</gene>
<feature type="domain" description="Glycoamylase-like" evidence="2">
    <location>
        <begin position="225"/>
        <end position="444"/>
    </location>
</feature>
<dbReference type="Pfam" id="PF10091">
    <property type="entry name" value="Glycoamylase"/>
    <property type="match status" value="1"/>
</dbReference>
<dbReference type="GeneID" id="78463976"/>
<protein>
    <submittedName>
        <fullName evidence="3">Uncharacterized protein conserved in bacteria</fullName>
    </submittedName>
</protein>